<name>A0ABS8DHR8_9FIRM</name>
<proteinExistence type="predicted"/>
<gene>
    <name evidence="2" type="ORF">LIZ65_11810</name>
</gene>
<keyword evidence="3" id="KW-1185">Reference proteome</keyword>
<reference evidence="2 3" key="1">
    <citation type="submission" date="2021-10" db="EMBL/GenBank/DDBJ databases">
        <title>Collection of gut derived symbiotic bacterial strains cultured from healthy donors.</title>
        <authorList>
            <person name="Lin H."/>
            <person name="Littmann E."/>
            <person name="Kohout C."/>
            <person name="Pamer E.G."/>
        </authorList>
    </citation>
    <scope>NUCLEOTIDE SEQUENCE [LARGE SCALE GENOMIC DNA]</scope>
    <source>
        <strain evidence="2 3">DFI.1.165</strain>
    </source>
</reference>
<keyword evidence="1" id="KW-0472">Membrane</keyword>
<evidence type="ECO:0000256" key="1">
    <source>
        <dbReference type="SAM" id="Phobius"/>
    </source>
</evidence>
<dbReference type="RefSeq" id="WP_066733086.1">
    <property type="nucleotide sequence ID" value="NZ_JAJCIQ010000008.1"/>
</dbReference>
<comment type="caution">
    <text evidence="2">The sequence shown here is derived from an EMBL/GenBank/DDBJ whole genome shotgun (WGS) entry which is preliminary data.</text>
</comment>
<keyword evidence="1" id="KW-1133">Transmembrane helix</keyword>
<dbReference type="Proteomes" id="UP001299546">
    <property type="component" value="Unassembled WGS sequence"/>
</dbReference>
<accession>A0ABS8DHR8</accession>
<feature type="transmembrane region" description="Helical" evidence="1">
    <location>
        <begin position="52"/>
        <end position="74"/>
    </location>
</feature>
<evidence type="ECO:0000313" key="2">
    <source>
        <dbReference type="EMBL" id="MCB7387978.1"/>
    </source>
</evidence>
<evidence type="ECO:0000313" key="3">
    <source>
        <dbReference type="Proteomes" id="UP001299546"/>
    </source>
</evidence>
<sequence>MSKKELVYKMWMDAARCIVIGLGLSVITGIIGALLGQVFYDPSMVPVPAAQGAISALLIAGSVSMLLSAFFFAVRKKEAKTVSENWKRKFQYFRYPAVFLTVSITVLLIGSLFDLLYFSLL</sequence>
<organism evidence="2 3">
    <name type="scientific">Bariatricus massiliensis</name>
    <dbReference type="NCBI Taxonomy" id="1745713"/>
    <lineage>
        <taxon>Bacteria</taxon>
        <taxon>Bacillati</taxon>
        <taxon>Bacillota</taxon>
        <taxon>Clostridia</taxon>
        <taxon>Lachnospirales</taxon>
        <taxon>Lachnospiraceae</taxon>
        <taxon>Bariatricus</taxon>
    </lineage>
</organism>
<keyword evidence="1" id="KW-0812">Transmembrane</keyword>
<feature type="transmembrane region" description="Helical" evidence="1">
    <location>
        <begin position="20"/>
        <end position="40"/>
    </location>
</feature>
<protein>
    <submittedName>
        <fullName evidence="2">Uncharacterized protein</fullName>
    </submittedName>
</protein>
<feature type="transmembrane region" description="Helical" evidence="1">
    <location>
        <begin position="95"/>
        <end position="118"/>
    </location>
</feature>
<dbReference type="EMBL" id="JAJCIS010000007">
    <property type="protein sequence ID" value="MCB7387978.1"/>
    <property type="molecule type" value="Genomic_DNA"/>
</dbReference>